<gene>
    <name evidence="4" type="ORF">CPLU01_07899</name>
</gene>
<dbReference type="InterPro" id="IPR029044">
    <property type="entry name" value="Nucleotide-diphossugar_trans"/>
</dbReference>
<dbReference type="Pfam" id="PF05637">
    <property type="entry name" value="Glyco_transf_34"/>
    <property type="match status" value="1"/>
</dbReference>
<reference evidence="4" key="1">
    <citation type="journal article" date="2020" name="Phytopathology">
        <title>Genome Sequence Resources of Colletotrichum truncatum, C. plurivorum, C. musicola, and C. sojae: Four Species Pathogenic to Soybean (Glycine max).</title>
        <authorList>
            <person name="Rogerio F."/>
            <person name="Boufleur T.R."/>
            <person name="Ciampi-Guillardi M."/>
            <person name="Sukno S.A."/>
            <person name="Thon M.R."/>
            <person name="Massola Junior N.S."/>
            <person name="Baroncelli R."/>
        </authorList>
    </citation>
    <scope>NUCLEOTIDE SEQUENCE</scope>
    <source>
        <strain evidence="4">LFN00145</strain>
    </source>
</reference>
<keyword evidence="2" id="KW-0328">Glycosyltransferase</keyword>
<protein>
    <recommendedName>
        <fullName evidence="6">Galactosyl transferase GMA12/MNN10 family protein</fullName>
    </recommendedName>
</protein>
<evidence type="ECO:0000313" key="4">
    <source>
        <dbReference type="EMBL" id="KAF6829493.1"/>
    </source>
</evidence>
<evidence type="ECO:0000313" key="5">
    <source>
        <dbReference type="Proteomes" id="UP000654918"/>
    </source>
</evidence>
<keyword evidence="5" id="KW-1185">Reference proteome</keyword>
<organism evidence="4 5">
    <name type="scientific">Colletotrichum plurivorum</name>
    <dbReference type="NCBI Taxonomy" id="2175906"/>
    <lineage>
        <taxon>Eukaryota</taxon>
        <taxon>Fungi</taxon>
        <taxon>Dikarya</taxon>
        <taxon>Ascomycota</taxon>
        <taxon>Pezizomycotina</taxon>
        <taxon>Sordariomycetes</taxon>
        <taxon>Hypocreomycetidae</taxon>
        <taxon>Glomerellales</taxon>
        <taxon>Glomerellaceae</taxon>
        <taxon>Colletotrichum</taxon>
        <taxon>Colletotrichum orchidearum species complex</taxon>
    </lineage>
</organism>
<name>A0A8H6KEH5_9PEZI</name>
<comment type="caution">
    <text evidence="4">The sequence shown here is derived from an EMBL/GenBank/DDBJ whole genome shotgun (WGS) entry which is preliminary data.</text>
</comment>
<dbReference type="EMBL" id="WIGO01000107">
    <property type="protein sequence ID" value="KAF6829493.1"/>
    <property type="molecule type" value="Genomic_DNA"/>
</dbReference>
<sequence>MNPMRFPSSFPSPLLIKIVAALAVVVFTIQLLSLHPDIRNAATHLTHSPSPHPQFPKGGHCLPPHSSAVLDELKAWQSACGLPRSHQQPRWRVTTATAHFGKVEEHYQKALQTHVLHTMLHQTRLEVMCDPVVDSLWNKPAFLLFMVLDEMLKKPEDRTEWIFWVDRDTVVLDECRPADSFLPPLRPPYSGGDEKNAEDEVQLIVTNDWNGLNNGVFLVRVGQWAVELFSAIMAFRHYRPDVELPFTEQSAMEIVMREERFKKGVQLVPQTWFNTYPGGNASTFLDRDDENGLADYAVRRGDFLIHFAGVPNRDRSLNDWTDMLGRMPKVWEEWRLQRNVTGDIAAFWEEHGSKKTDTGSAQE</sequence>
<dbReference type="PANTHER" id="PTHR31306:SF8">
    <property type="entry name" value="GLYCOSYLTRANSFERASE FAMILY 34 PROTEIN"/>
    <property type="match status" value="1"/>
</dbReference>
<dbReference type="GO" id="GO:0016757">
    <property type="term" value="F:glycosyltransferase activity"/>
    <property type="evidence" value="ECO:0007669"/>
    <property type="project" value="UniProtKB-KW"/>
</dbReference>
<comment type="similarity">
    <text evidence="1">Belongs to the glycosyltransferase 34 family.</text>
</comment>
<dbReference type="PANTHER" id="PTHR31306">
    <property type="entry name" value="ALPHA-1,6-MANNOSYLTRANSFERASE MNN11-RELATED"/>
    <property type="match status" value="1"/>
</dbReference>
<evidence type="ECO:0000256" key="2">
    <source>
        <dbReference type="ARBA" id="ARBA00022676"/>
    </source>
</evidence>
<dbReference type="GO" id="GO:0000139">
    <property type="term" value="C:Golgi membrane"/>
    <property type="evidence" value="ECO:0007669"/>
    <property type="project" value="TreeGrafter"/>
</dbReference>
<dbReference type="GO" id="GO:0006487">
    <property type="term" value="P:protein N-linked glycosylation"/>
    <property type="evidence" value="ECO:0007669"/>
    <property type="project" value="TreeGrafter"/>
</dbReference>
<dbReference type="Gene3D" id="3.90.550.10">
    <property type="entry name" value="Spore Coat Polysaccharide Biosynthesis Protein SpsA, Chain A"/>
    <property type="match status" value="1"/>
</dbReference>
<dbReference type="InterPro" id="IPR008630">
    <property type="entry name" value="Glyco_trans_34"/>
</dbReference>
<dbReference type="SUPFAM" id="SSF53448">
    <property type="entry name" value="Nucleotide-diphospho-sugar transferases"/>
    <property type="match status" value="1"/>
</dbReference>
<accession>A0A8H6KEH5</accession>
<keyword evidence="3" id="KW-0808">Transferase</keyword>
<dbReference type="FunFam" id="3.90.550.10:FF:000237">
    <property type="entry name" value="WGS project CABT00000000 data, contig 2.1"/>
    <property type="match status" value="1"/>
</dbReference>
<dbReference type="Proteomes" id="UP000654918">
    <property type="component" value="Unassembled WGS sequence"/>
</dbReference>
<evidence type="ECO:0008006" key="6">
    <source>
        <dbReference type="Google" id="ProtNLM"/>
    </source>
</evidence>
<evidence type="ECO:0000256" key="1">
    <source>
        <dbReference type="ARBA" id="ARBA00005664"/>
    </source>
</evidence>
<evidence type="ECO:0000256" key="3">
    <source>
        <dbReference type="ARBA" id="ARBA00022679"/>
    </source>
</evidence>
<dbReference type="AlphaFoldDB" id="A0A8H6KEH5"/>
<proteinExistence type="inferred from homology"/>